<protein>
    <submittedName>
        <fullName evidence="2">Uncharacterized protein</fullName>
    </submittedName>
</protein>
<feature type="compositionally biased region" description="Polar residues" evidence="1">
    <location>
        <begin position="10"/>
        <end position="33"/>
    </location>
</feature>
<reference evidence="2" key="1">
    <citation type="submission" date="2023-06" db="EMBL/GenBank/DDBJ databases">
        <title>Genome-scale phylogeny and comparative genomics of the fungal order Sordariales.</title>
        <authorList>
            <consortium name="Lawrence Berkeley National Laboratory"/>
            <person name="Hensen N."/>
            <person name="Bonometti L."/>
            <person name="Westerberg I."/>
            <person name="Brannstrom I.O."/>
            <person name="Guillou S."/>
            <person name="Cros-Aarteil S."/>
            <person name="Calhoun S."/>
            <person name="Haridas S."/>
            <person name="Kuo A."/>
            <person name="Mondo S."/>
            <person name="Pangilinan J."/>
            <person name="Riley R."/>
            <person name="Labutti K."/>
            <person name="Andreopoulos B."/>
            <person name="Lipzen A."/>
            <person name="Chen C."/>
            <person name="Yanf M."/>
            <person name="Daum C."/>
            <person name="Ng V."/>
            <person name="Clum A."/>
            <person name="Steindorff A."/>
            <person name="Ohm R."/>
            <person name="Martin F."/>
            <person name="Silar P."/>
            <person name="Natvig D."/>
            <person name="Lalanne C."/>
            <person name="Gautier V."/>
            <person name="Ament-Velasquez S.L."/>
            <person name="Kruys A."/>
            <person name="Hutchinson M.I."/>
            <person name="Powell A.J."/>
            <person name="Barry K."/>
            <person name="Miller A.N."/>
            <person name="Grigoriev I.V."/>
            <person name="Debuchy R."/>
            <person name="Gladieux P."/>
            <person name="Thoren M.H."/>
            <person name="Johannesson H."/>
        </authorList>
    </citation>
    <scope>NUCLEOTIDE SEQUENCE</scope>
    <source>
        <strain evidence="2">8032-3</strain>
    </source>
</reference>
<dbReference type="AlphaFoldDB" id="A0AAJ0BVC2"/>
<name>A0AAJ0BVC2_9PEZI</name>
<dbReference type="RefSeq" id="XP_060281371.1">
    <property type="nucleotide sequence ID" value="XM_060428490.1"/>
</dbReference>
<evidence type="ECO:0000256" key="1">
    <source>
        <dbReference type="SAM" id="MobiDB-lite"/>
    </source>
</evidence>
<accession>A0AAJ0BVC2</accession>
<sequence>MSPSPPPELNSKTVTYQGNAVQPGQAVQTTQPMASEPMDPEQPHPESQPTMGLRGGQRGSVCPGRFCFCVPCPIPCDCCII</sequence>
<proteinExistence type="predicted"/>
<feature type="region of interest" description="Disordered" evidence="1">
    <location>
        <begin position="1"/>
        <end position="55"/>
    </location>
</feature>
<evidence type="ECO:0000313" key="3">
    <source>
        <dbReference type="Proteomes" id="UP001244011"/>
    </source>
</evidence>
<gene>
    <name evidence="2" type="ORF">QBC33DRAFT_544816</name>
</gene>
<evidence type="ECO:0000313" key="2">
    <source>
        <dbReference type="EMBL" id="KAK1765158.1"/>
    </source>
</evidence>
<dbReference type="GeneID" id="85311677"/>
<dbReference type="Proteomes" id="UP001244011">
    <property type="component" value="Unassembled WGS sequence"/>
</dbReference>
<keyword evidence="3" id="KW-1185">Reference proteome</keyword>
<comment type="caution">
    <text evidence="2">The sequence shown here is derived from an EMBL/GenBank/DDBJ whole genome shotgun (WGS) entry which is preliminary data.</text>
</comment>
<organism evidence="2 3">
    <name type="scientific">Phialemonium atrogriseum</name>
    <dbReference type="NCBI Taxonomy" id="1093897"/>
    <lineage>
        <taxon>Eukaryota</taxon>
        <taxon>Fungi</taxon>
        <taxon>Dikarya</taxon>
        <taxon>Ascomycota</taxon>
        <taxon>Pezizomycotina</taxon>
        <taxon>Sordariomycetes</taxon>
        <taxon>Sordariomycetidae</taxon>
        <taxon>Cephalothecales</taxon>
        <taxon>Cephalothecaceae</taxon>
        <taxon>Phialemonium</taxon>
    </lineage>
</organism>
<dbReference type="EMBL" id="MU839016">
    <property type="protein sequence ID" value="KAK1765158.1"/>
    <property type="molecule type" value="Genomic_DNA"/>
</dbReference>